<dbReference type="CDD" id="cd07992">
    <property type="entry name" value="LPLAT_AAK14816-like"/>
    <property type="match status" value="1"/>
</dbReference>
<sequence length="514" mass="56977">MELKLVYRALRKISDWALSEFYSEVYVEGQHNVPEAGPLIIVASHHNEMIDIATLAATIPYRRHLCFWAKSTMFKNPLSRVILTSSGAIPVYRNPNSNSAARTPSAKSLFDSTSETLAKGEVIGVFPEGTSYTEPRIAQVKEGAAWAAVEYVRWAKEHGRDGTDLVIVPVGIVYTDKSKYQSRLTFFRRYGEPIRLSPYSQPIPALEGSNNDSEEDARRIVKELTAEIEKRIIELTVNAPDWDTLYVSRMARDLLWPRDTDIPLKDFVGTSQRCVQAGGRRCRTTGPTTQIKQALLKYYSLLHYTGLDHTTLSSILPSPSPGTDERAPLLPANTPGTSLVTARSALRIFVCNALVTFLYPRFILFLPPFVVHIPAYVMGKLAARFLATPGEEEGIAQYKTIVGGEVLGTITTAYVVGWALRLVASYKLLGGLLSPRASDVSPAELPHYCTPPPPVVNPFIKRRPVDGQVPQVPSAWNEVKPVSSRRLMRHLLAARAEAAEALRRYPVSPVTVSH</sequence>
<dbReference type="Pfam" id="PF01553">
    <property type="entry name" value="Acyltransferase"/>
    <property type="match status" value="1"/>
</dbReference>
<dbReference type="EMBL" id="KB469311">
    <property type="protein sequence ID" value="EPQ51328.1"/>
    <property type="molecule type" value="Genomic_DNA"/>
</dbReference>
<dbReference type="SUPFAM" id="SSF69593">
    <property type="entry name" value="Glycerol-3-phosphate (1)-acyltransferase"/>
    <property type="match status" value="1"/>
</dbReference>
<dbReference type="GO" id="GO:0008654">
    <property type="term" value="P:phospholipid biosynthetic process"/>
    <property type="evidence" value="ECO:0007669"/>
    <property type="project" value="TreeGrafter"/>
</dbReference>
<dbReference type="SMART" id="SM00563">
    <property type="entry name" value="PlsC"/>
    <property type="match status" value="1"/>
</dbReference>
<evidence type="ECO:0000313" key="3">
    <source>
        <dbReference type="Proteomes" id="UP000030669"/>
    </source>
</evidence>
<name>S7PV17_GLOTA</name>
<feature type="domain" description="Phospholipid/glycerol acyltransferase" evidence="1">
    <location>
        <begin position="39"/>
        <end position="175"/>
    </location>
</feature>
<dbReference type="RefSeq" id="XP_007870172.1">
    <property type="nucleotide sequence ID" value="XM_007871981.1"/>
</dbReference>
<dbReference type="InterPro" id="IPR002123">
    <property type="entry name" value="Plipid/glycerol_acylTrfase"/>
</dbReference>
<keyword evidence="3" id="KW-1185">Reference proteome</keyword>
<dbReference type="GO" id="GO:0004366">
    <property type="term" value="F:glycerol-3-phosphate O-acyltransferase activity"/>
    <property type="evidence" value="ECO:0007669"/>
    <property type="project" value="TreeGrafter"/>
</dbReference>
<dbReference type="eggNOG" id="ENOG502SI2A">
    <property type="taxonomic scope" value="Eukaryota"/>
</dbReference>
<gene>
    <name evidence="2" type="ORF">GLOTRDRAFT_49105</name>
</gene>
<keyword evidence="2" id="KW-0012">Acyltransferase</keyword>
<dbReference type="OrthoDB" id="1044435at2759"/>
<protein>
    <submittedName>
        <fullName evidence="2">Glycerol-3-phosphate 1-acyltransferase</fullName>
    </submittedName>
</protein>
<dbReference type="GO" id="GO:0016287">
    <property type="term" value="F:glycerone-phosphate O-acyltransferase activity"/>
    <property type="evidence" value="ECO:0007669"/>
    <property type="project" value="TreeGrafter"/>
</dbReference>
<dbReference type="KEGG" id="gtr:GLOTRDRAFT_49105"/>
<accession>S7PV17</accession>
<evidence type="ECO:0000259" key="1">
    <source>
        <dbReference type="SMART" id="SM00563"/>
    </source>
</evidence>
<dbReference type="HOGENOM" id="CLU_026175_1_0_1"/>
<dbReference type="Proteomes" id="UP000030669">
    <property type="component" value="Unassembled WGS sequence"/>
</dbReference>
<reference evidence="2 3" key="1">
    <citation type="journal article" date="2012" name="Science">
        <title>The Paleozoic origin of enzymatic lignin decomposition reconstructed from 31 fungal genomes.</title>
        <authorList>
            <person name="Floudas D."/>
            <person name="Binder M."/>
            <person name="Riley R."/>
            <person name="Barry K."/>
            <person name="Blanchette R.A."/>
            <person name="Henrissat B."/>
            <person name="Martinez A.T."/>
            <person name="Otillar R."/>
            <person name="Spatafora J.W."/>
            <person name="Yadav J.S."/>
            <person name="Aerts A."/>
            <person name="Benoit I."/>
            <person name="Boyd A."/>
            <person name="Carlson A."/>
            <person name="Copeland A."/>
            <person name="Coutinho P.M."/>
            <person name="de Vries R.P."/>
            <person name="Ferreira P."/>
            <person name="Findley K."/>
            <person name="Foster B."/>
            <person name="Gaskell J."/>
            <person name="Glotzer D."/>
            <person name="Gorecki P."/>
            <person name="Heitman J."/>
            <person name="Hesse C."/>
            <person name="Hori C."/>
            <person name="Igarashi K."/>
            <person name="Jurgens J.A."/>
            <person name="Kallen N."/>
            <person name="Kersten P."/>
            <person name="Kohler A."/>
            <person name="Kuees U."/>
            <person name="Kumar T.K.A."/>
            <person name="Kuo A."/>
            <person name="LaButti K."/>
            <person name="Larrondo L.F."/>
            <person name="Lindquist E."/>
            <person name="Ling A."/>
            <person name="Lombard V."/>
            <person name="Lucas S."/>
            <person name="Lundell T."/>
            <person name="Martin R."/>
            <person name="McLaughlin D.J."/>
            <person name="Morgenstern I."/>
            <person name="Morin E."/>
            <person name="Murat C."/>
            <person name="Nagy L.G."/>
            <person name="Nolan M."/>
            <person name="Ohm R.A."/>
            <person name="Patyshakuliyeva A."/>
            <person name="Rokas A."/>
            <person name="Ruiz-Duenas F.J."/>
            <person name="Sabat G."/>
            <person name="Salamov A."/>
            <person name="Samejima M."/>
            <person name="Schmutz J."/>
            <person name="Slot J.C."/>
            <person name="St John F."/>
            <person name="Stenlid J."/>
            <person name="Sun H."/>
            <person name="Sun S."/>
            <person name="Syed K."/>
            <person name="Tsang A."/>
            <person name="Wiebenga A."/>
            <person name="Young D."/>
            <person name="Pisabarro A."/>
            <person name="Eastwood D.C."/>
            <person name="Martin F."/>
            <person name="Cullen D."/>
            <person name="Grigoriev I.V."/>
            <person name="Hibbett D.S."/>
        </authorList>
    </citation>
    <scope>NUCLEOTIDE SEQUENCE [LARGE SCALE GENOMIC DNA]</scope>
    <source>
        <strain evidence="2 3">ATCC 11539</strain>
    </source>
</reference>
<organism evidence="2 3">
    <name type="scientific">Gloeophyllum trabeum (strain ATCC 11539 / FP-39264 / Madison 617)</name>
    <name type="common">Brown rot fungus</name>
    <dbReference type="NCBI Taxonomy" id="670483"/>
    <lineage>
        <taxon>Eukaryota</taxon>
        <taxon>Fungi</taxon>
        <taxon>Dikarya</taxon>
        <taxon>Basidiomycota</taxon>
        <taxon>Agaricomycotina</taxon>
        <taxon>Agaricomycetes</taxon>
        <taxon>Gloeophyllales</taxon>
        <taxon>Gloeophyllaceae</taxon>
        <taxon>Gloeophyllum</taxon>
    </lineage>
</organism>
<dbReference type="OMA" id="VCFWAKS"/>
<keyword evidence="2" id="KW-0808">Transferase</keyword>
<proteinExistence type="predicted"/>
<dbReference type="AlphaFoldDB" id="S7PV17"/>
<dbReference type="PANTHER" id="PTHR31605">
    <property type="entry name" value="GLYCEROL-3-PHOSPHATE O-ACYLTRANSFERASE 1"/>
    <property type="match status" value="1"/>
</dbReference>
<dbReference type="PANTHER" id="PTHR31605:SF0">
    <property type="entry name" value="GLYCEROL-3-PHOSPHATE O-ACYLTRANSFERASE 1"/>
    <property type="match status" value="1"/>
</dbReference>
<evidence type="ECO:0000313" key="2">
    <source>
        <dbReference type="EMBL" id="EPQ51328.1"/>
    </source>
</evidence>
<dbReference type="STRING" id="670483.S7PV17"/>
<dbReference type="InterPro" id="IPR052744">
    <property type="entry name" value="GPAT/DAPAT"/>
</dbReference>
<dbReference type="GeneID" id="19306630"/>